<name>A0ABD3MLA2_9STRA</name>
<organism evidence="2 3">
    <name type="scientific">Cyclotella atomus</name>
    <dbReference type="NCBI Taxonomy" id="382360"/>
    <lineage>
        <taxon>Eukaryota</taxon>
        <taxon>Sar</taxon>
        <taxon>Stramenopiles</taxon>
        <taxon>Ochrophyta</taxon>
        <taxon>Bacillariophyta</taxon>
        <taxon>Coscinodiscophyceae</taxon>
        <taxon>Thalassiosirophycidae</taxon>
        <taxon>Stephanodiscales</taxon>
        <taxon>Stephanodiscaceae</taxon>
        <taxon>Cyclotella</taxon>
    </lineage>
</organism>
<proteinExistence type="predicted"/>
<dbReference type="PROSITE" id="PS50280">
    <property type="entry name" value="SET"/>
    <property type="match status" value="1"/>
</dbReference>
<dbReference type="Pfam" id="PF00856">
    <property type="entry name" value="SET"/>
    <property type="match status" value="1"/>
</dbReference>
<gene>
    <name evidence="2" type="ORF">ACHAWO_006029</name>
</gene>
<keyword evidence="3" id="KW-1185">Reference proteome</keyword>
<dbReference type="InterPro" id="IPR001214">
    <property type="entry name" value="SET_dom"/>
</dbReference>
<dbReference type="Gene3D" id="2.170.270.10">
    <property type="entry name" value="SET domain"/>
    <property type="match status" value="1"/>
</dbReference>
<dbReference type="InterPro" id="IPR051760">
    <property type="entry name" value="KMT5A"/>
</dbReference>
<accession>A0ABD3MLA2</accession>
<dbReference type="PANTHER" id="PTHR46167:SF1">
    <property type="entry name" value="N-LYSINE METHYLTRANSFERASE KMT5A"/>
    <property type="match status" value="1"/>
</dbReference>
<protein>
    <recommendedName>
        <fullName evidence="1">SET domain-containing protein</fullName>
    </recommendedName>
</protein>
<feature type="domain" description="SET" evidence="1">
    <location>
        <begin position="163"/>
        <end position="287"/>
    </location>
</feature>
<dbReference type="AlphaFoldDB" id="A0ABD3MLA2"/>
<evidence type="ECO:0000313" key="3">
    <source>
        <dbReference type="Proteomes" id="UP001530400"/>
    </source>
</evidence>
<dbReference type="InterPro" id="IPR046341">
    <property type="entry name" value="SET_dom_sf"/>
</dbReference>
<evidence type="ECO:0000259" key="1">
    <source>
        <dbReference type="PROSITE" id="PS50280"/>
    </source>
</evidence>
<dbReference type="SUPFAM" id="SSF82199">
    <property type="entry name" value="SET domain"/>
    <property type="match status" value="1"/>
</dbReference>
<sequence>MPSNNATESDDISVDSDVAFAYMDFTGVDFGDSPKAVSTHQQVTSDELDEILATQRAVDAARSIQRIYEELPGGQDSNTKTEEHDIRLFAIQERRVQNLSKWYELGIRPSLSSDSLNRQAHIQDTDLFQSKHDDLSTLLLRSLEAQDQLNTNLPPHPLGKHESQLKIAPSTIPNAGNGLFTKVKLTKGETICYYTGYRHDYQSQKRLKDRTYVLKLQNGYPTHNRRNDGFVDALPCPEVLARYINDPRLEERCNVKFEHVQQTDIWYCPVVALRDVEVGEELFVSYGPRYWEESRMIGG</sequence>
<dbReference type="SMART" id="SM00317">
    <property type="entry name" value="SET"/>
    <property type="match status" value="1"/>
</dbReference>
<dbReference type="EMBL" id="JALLPJ020001412">
    <property type="protein sequence ID" value="KAL3764845.1"/>
    <property type="molecule type" value="Genomic_DNA"/>
</dbReference>
<dbReference type="PANTHER" id="PTHR46167">
    <property type="entry name" value="N-LYSINE METHYLTRANSFERASE KMT5A"/>
    <property type="match status" value="1"/>
</dbReference>
<evidence type="ECO:0000313" key="2">
    <source>
        <dbReference type="EMBL" id="KAL3764845.1"/>
    </source>
</evidence>
<dbReference type="Proteomes" id="UP001530400">
    <property type="component" value="Unassembled WGS sequence"/>
</dbReference>
<comment type="caution">
    <text evidence="2">The sequence shown here is derived from an EMBL/GenBank/DDBJ whole genome shotgun (WGS) entry which is preliminary data.</text>
</comment>
<reference evidence="2 3" key="1">
    <citation type="submission" date="2024-10" db="EMBL/GenBank/DDBJ databases">
        <title>Updated reference genomes for cyclostephanoid diatoms.</title>
        <authorList>
            <person name="Roberts W.R."/>
            <person name="Alverson A.J."/>
        </authorList>
    </citation>
    <scope>NUCLEOTIDE SEQUENCE [LARGE SCALE GENOMIC DNA]</scope>
    <source>
        <strain evidence="2 3">AJA010-31</strain>
    </source>
</reference>